<evidence type="ECO:0000313" key="2">
    <source>
        <dbReference type="Proteomes" id="UP000499080"/>
    </source>
</evidence>
<evidence type="ECO:0000313" key="1">
    <source>
        <dbReference type="EMBL" id="GBN99443.1"/>
    </source>
</evidence>
<dbReference type="EMBL" id="BGPR01028344">
    <property type="protein sequence ID" value="GBN99443.1"/>
    <property type="molecule type" value="Genomic_DNA"/>
</dbReference>
<proteinExistence type="predicted"/>
<protein>
    <submittedName>
        <fullName evidence="1">Uncharacterized protein</fullName>
    </submittedName>
</protein>
<reference evidence="1 2" key="1">
    <citation type="journal article" date="2019" name="Sci. Rep.">
        <title>Orb-weaving spider Araneus ventricosus genome elucidates the spidroin gene catalogue.</title>
        <authorList>
            <person name="Kono N."/>
            <person name="Nakamura H."/>
            <person name="Ohtoshi R."/>
            <person name="Moran D.A.P."/>
            <person name="Shinohara A."/>
            <person name="Yoshida Y."/>
            <person name="Fujiwara M."/>
            <person name="Mori M."/>
            <person name="Tomita M."/>
            <person name="Arakawa K."/>
        </authorList>
    </citation>
    <scope>NUCLEOTIDE SEQUENCE [LARGE SCALE GENOMIC DNA]</scope>
</reference>
<dbReference type="AlphaFoldDB" id="A0A4Y2TI64"/>
<comment type="caution">
    <text evidence="1">The sequence shown here is derived from an EMBL/GenBank/DDBJ whole genome shotgun (WGS) entry which is preliminary data.</text>
</comment>
<keyword evidence="2" id="KW-1185">Reference proteome</keyword>
<sequence length="108" mass="12055">MPKARPCFSNTVRFLSVWQSATTPNSKDTSKRKISPGKDILSAVSVSVQNYMMVMSGLSCKQMALSITIQMLSTEFMSDFQNMELAIWIRLYDDVLSSSIPHYCGTSS</sequence>
<dbReference type="Proteomes" id="UP000499080">
    <property type="component" value="Unassembled WGS sequence"/>
</dbReference>
<gene>
    <name evidence="1" type="ORF">AVEN_89935_1</name>
</gene>
<organism evidence="1 2">
    <name type="scientific">Araneus ventricosus</name>
    <name type="common">Orbweaver spider</name>
    <name type="synonym">Epeira ventricosa</name>
    <dbReference type="NCBI Taxonomy" id="182803"/>
    <lineage>
        <taxon>Eukaryota</taxon>
        <taxon>Metazoa</taxon>
        <taxon>Ecdysozoa</taxon>
        <taxon>Arthropoda</taxon>
        <taxon>Chelicerata</taxon>
        <taxon>Arachnida</taxon>
        <taxon>Araneae</taxon>
        <taxon>Araneomorphae</taxon>
        <taxon>Entelegynae</taxon>
        <taxon>Araneoidea</taxon>
        <taxon>Araneidae</taxon>
        <taxon>Araneus</taxon>
    </lineage>
</organism>
<accession>A0A4Y2TI64</accession>
<name>A0A4Y2TI64_ARAVE</name>